<dbReference type="Proteomes" id="UP000239663">
    <property type="component" value="Unassembled WGS sequence"/>
</dbReference>
<keyword evidence="3" id="KW-1185">Reference proteome</keyword>
<sequence>MRIRQAVPADAPYIAEVNVESWRSTYKGIVPDQYLNGMSLEKRERQWRLIIENPDSIVLVAELEGGRIIGYISGGRERSGKSPFEGELYAIYLLKDCQRKGVGKKLVKELIREMRNQHITNMLVWVIEENPSKCFYELIGGKPFFKEKLIISGKELQEVGYGWPSLDLVLV</sequence>
<feature type="domain" description="N-acetyltransferase" evidence="1">
    <location>
        <begin position="1"/>
        <end position="171"/>
    </location>
</feature>
<comment type="caution">
    <text evidence="2">The sequence shown here is derived from an EMBL/GenBank/DDBJ whole genome shotgun (WGS) entry which is preliminary data.</text>
</comment>
<dbReference type="OrthoDB" id="5292888at2"/>
<evidence type="ECO:0000259" key="1">
    <source>
        <dbReference type="PROSITE" id="PS51186"/>
    </source>
</evidence>
<name>A0A2S7N1R0_9BACI</name>
<protein>
    <submittedName>
        <fullName evidence="2">GNAT family N-acetyltransferase</fullName>
    </submittedName>
</protein>
<dbReference type="PANTHER" id="PTHR43617">
    <property type="entry name" value="L-AMINO ACID N-ACETYLTRANSFERASE"/>
    <property type="match status" value="1"/>
</dbReference>
<dbReference type="PROSITE" id="PS51186">
    <property type="entry name" value="GNAT"/>
    <property type="match status" value="1"/>
</dbReference>
<proteinExistence type="predicted"/>
<gene>
    <name evidence="2" type="ORF">CYL18_07685</name>
</gene>
<dbReference type="RefSeq" id="WP_104849071.1">
    <property type="nucleotide sequence ID" value="NZ_PKOZ01000003.1"/>
</dbReference>
<keyword evidence="2" id="KW-0808">Transferase</keyword>
<organism evidence="2 3">
    <name type="scientific">Pradoshia eiseniae</name>
    <dbReference type="NCBI Taxonomy" id="2064768"/>
    <lineage>
        <taxon>Bacteria</taxon>
        <taxon>Bacillati</taxon>
        <taxon>Bacillota</taxon>
        <taxon>Bacilli</taxon>
        <taxon>Bacillales</taxon>
        <taxon>Bacillaceae</taxon>
        <taxon>Pradoshia</taxon>
    </lineage>
</organism>
<dbReference type="InterPro" id="IPR000182">
    <property type="entry name" value="GNAT_dom"/>
</dbReference>
<dbReference type="Pfam" id="PF00583">
    <property type="entry name" value="Acetyltransf_1"/>
    <property type="match status" value="1"/>
</dbReference>
<accession>A0A2S7N1R0</accession>
<reference evidence="2 3" key="1">
    <citation type="submission" date="2017-12" db="EMBL/GenBank/DDBJ databases">
        <title>Taxonomic description and draft genome of Pradoshia cofamensis Gen. nov., sp. nov., a thermotolerant bacillale isolated from anterior gut of earthworm Eisenia fetida.</title>
        <authorList>
            <person name="Saha T."/>
            <person name="Chakraborty R."/>
        </authorList>
    </citation>
    <scope>NUCLEOTIDE SEQUENCE [LARGE SCALE GENOMIC DNA]</scope>
    <source>
        <strain evidence="2 3">EAG3</strain>
    </source>
</reference>
<dbReference type="SUPFAM" id="SSF55729">
    <property type="entry name" value="Acyl-CoA N-acyltransferases (Nat)"/>
    <property type="match status" value="1"/>
</dbReference>
<dbReference type="InterPro" id="IPR050276">
    <property type="entry name" value="MshD_Acetyltransferase"/>
</dbReference>
<evidence type="ECO:0000313" key="3">
    <source>
        <dbReference type="Proteomes" id="UP000239663"/>
    </source>
</evidence>
<dbReference type="GO" id="GO:0016747">
    <property type="term" value="F:acyltransferase activity, transferring groups other than amino-acyl groups"/>
    <property type="evidence" value="ECO:0007669"/>
    <property type="project" value="InterPro"/>
</dbReference>
<evidence type="ECO:0000313" key="2">
    <source>
        <dbReference type="EMBL" id="PQD95930.1"/>
    </source>
</evidence>
<dbReference type="Gene3D" id="3.40.630.30">
    <property type="match status" value="1"/>
</dbReference>
<dbReference type="AlphaFoldDB" id="A0A2S7N1R0"/>
<dbReference type="PANTHER" id="PTHR43617:SF30">
    <property type="entry name" value="HISTONE ACETYLTRANSFERASE"/>
    <property type="match status" value="1"/>
</dbReference>
<dbReference type="InterPro" id="IPR016181">
    <property type="entry name" value="Acyl_CoA_acyltransferase"/>
</dbReference>
<dbReference type="EMBL" id="PKOZ01000003">
    <property type="protein sequence ID" value="PQD95930.1"/>
    <property type="molecule type" value="Genomic_DNA"/>
</dbReference>
<dbReference type="CDD" id="cd04301">
    <property type="entry name" value="NAT_SF"/>
    <property type="match status" value="1"/>
</dbReference>